<dbReference type="AlphaFoldDB" id="A0A844GYT9"/>
<proteinExistence type="predicted"/>
<accession>A0A844GYT9</accession>
<dbReference type="EMBL" id="WMIA01000011">
    <property type="protein sequence ID" value="MTF39315.1"/>
    <property type="molecule type" value="Genomic_DNA"/>
</dbReference>
<evidence type="ECO:0000313" key="2">
    <source>
        <dbReference type="Proteomes" id="UP000437131"/>
    </source>
</evidence>
<organism evidence="1 2">
    <name type="scientific">Cyanobacterium aponinum 0216</name>
    <dbReference type="NCBI Taxonomy" id="2676140"/>
    <lineage>
        <taxon>Bacteria</taxon>
        <taxon>Bacillati</taxon>
        <taxon>Cyanobacteriota</taxon>
        <taxon>Cyanophyceae</taxon>
        <taxon>Oscillatoriophycideae</taxon>
        <taxon>Chroococcales</taxon>
        <taxon>Geminocystaceae</taxon>
        <taxon>Cyanobacterium</taxon>
    </lineage>
</organism>
<dbReference type="RefSeq" id="WP_155083953.1">
    <property type="nucleotide sequence ID" value="NZ_WMIA01000011.1"/>
</dbReference>
<protein>
    <submittedName>
        <fullName evidence="1">Uncharacterized protein</fullName>
    </submittedName>
</protein>
<sequence>MESLFNIWNSSYLDNVNFEILERKNRYANFDEFLAKHPDCCEIDPEGGYDTGPPNFIDRITGYDSGRRILFEFNEQYIDSDGNIRTEEIQIVDRLQNCGESRW</sequence>
<gene>
    <name evidence="1" type="ORF">GGC33_10295</name>
</gene>
<dbReference type="Proteomes" id="UP000437131">
    <property type="component" value="Unassembled WGS sequence"/>
</dbReference>
<reference evidence="1 2" key="1">
    <citation type="submission" date="2019-11" db="EMBL/GenBank/DDBJ databases">
        <title>Isolation of a new High Light Tolerant Cyanobacteria.</title>
        <authorList>
            <person name="Dobson Z."/>
            <person name="Vaughn N."/>
            <person name="Vaughn M."/>
            <person name="Fromme P."/>
            <person name="Mazor Y."/>
        </authorList>
    </citation>
    <scope>NUCLEOTIDE SEQUENCE [LARGE SCALE GENOMIC DNA]</scope>
    <source>
        <strain evidence="1 2">0216</strain>
    </source>
</reference>
<comment type="caution">
    <text evidence="1">The sequence shown here is derived from an EMBL/GenBank/DDBJ whole genome shotgun (WGS) entry which is preliminary data.</text>
</comment>
<evidence type="ECO:0000313" key="1">
    <source>
        <dbReference type="EMBL" id="MTF39315.1"/>
    </source>
</evidence>
<name>A0A844GYT9_9CHRO</name>